<keyword evidence="3" id="KW-1185">Reference proteome</keyword>
<dbReference type="InterPro" id="IPR006638">
    <property type="entry name" value="Elp3/MiaA/NifB-like_rSAM"/>
</dbReference>
<dbReference type="GO" id="GO:0003824">
    <property type="term" value="F:catalytic activity"/>
    <property type="evidence" value="ECO:0007669"/>
    <property type="project" value="InterPro"/>
</dbReference>
<dbReference type="GO" id="GO:0006779">
    <property type="term" value="P:porphyrin-containing compound biosynthetic process"/>
    <property type="evidence" value="ECO:0007669"/>
    <property type="project" value="TreeGrafter"/>
</dbReference>
<dbReference type="InterPro" id="IPR023404">
    <property type="entry name" value="rSAM_horseshoe"/>
</dbReference>
<dbReference type="SUPFAM" id="SSF102114">
    <property type="entry name" value="Radical SAM enzymes"/>
    <property type="match status" value="1"/>
</dbReference>
<dbReference type="InterPro" id="IPR007197">
    <property type="entry name" value="rSAM"/>
</dbReference>
<feature type="domain" description="Radical SAM core" evidence="1">
    <location>
        <begin position="63"/>
        <end position="304"/>
    </location>
</feature>
<dbReference type="InterPro" id="IPR058240">
    <property type="entry name" value="rSAM_sf"/>
</dbReference>
<dbReference type="Pfam" id="PF06969">
    <property type="entry name" value="HemN_C"/>
    <property type="match status" value="1"/>
</dbReference>
<feature type="non-terminal residue" evidence="2">
    <location>
        <position position="500"/>
    </location>
</feature>
<dbReference type="GO" id="GO:0051539">
    <property type="term" value="F:4 iron, 4 sulfur cluster binding"/>
    <property type="evidence" value="ECO:0007669"/>
    <property type="project" value="TreeGrafter"/>
</dbReference>
<evidence type="ECO:0000313" key="3">
    <source>
        <dbReference type="Proteomes" id="UP001497623"/>
    </source>
</evidence>
<dbReference type="Proteomes" id="UP001497623">
    <property type="component" value="Unassembled WGS sequence"/>
</dbReference>
<protein>
    <recommendedName>
        <fullName evidence="1">Radical SAM core domain-containing protein</fullName>
    </recommendedName>
</protein>
<dbReference type="SMART" id="SM00729">
    <property type="entry name" value="Elp3"/>
    <property type="match status" value="1"/>
</dbReference>
<dbReference type="SFLD" id="SFLDS00029">
    <property type="entry name" value="Radical_SAM"/>
    <property type="match status" value="1"/>
</dbReference>
<dbReference type="EMBL" id="CAXKWB010008588">
    <property type="protein sequence ID" value="CAL4091589.1"/>
    <property type="molecule type" value="Genomic_DNA"/>
</dbReference>
<dbReference type="PANTHER" id="PTHR13932:SF5">
    <property type="entry name" value="RADICAL S-ADENOSYL METHIONINE DOMAIN-CONTAINING PROTEIN 1, MITOCHONDRIAL"/>
    <property type="match status" value="1"/>
</dbReference>
<comment type="caution">
    <text evidence="2">The sequence shown here is derived from an EMBL/GenBank/DDBJ whole genome shotgun (WGS) entry which is preliminary data.</text>
</comment>
<proteinExistence type="predicted"/>
<dbReference type="SFLD" id="SFLDG01065">
    <property type="entry name" value="anaerobic_coproporphyrinogen-I"/>
    <property type="match status" value="1"/>
</dbReference>
<dbReference type="InterPro" id="IPR034505">
    <property type="entry name" value="Coproporphyrinogen-III_oxidase"/>
</dbReference>
<dbReference type="CDD" id="cd01335">
    <property type="entry name" value="Radical_SAM"/>
    <property type="match status" value="1"/>
</dbReference>
<dbReference type="InterPro" id="IPR010723">
    <property type="entry name" value="HemN_C"/>
</dbReference>
<dbReference type="Gene3D" id="3.80.30.20">
    <property type="entry name" value="tm_1862 like domain"/>
    <property type="match status" value="1"/>
</dbReference>
<organism evidence="2 3">
    <name type="scientific">Meganyctiphanes norvegica</name>
    <name type="common">Northern krill</name>
    <name type="synonym">Thysanopoda norvegica</name>
    <dbReference type="NCBI Taxonomy" id="48144"/>
    <lineage>
        <taxon>Eukaryota</taxon>
        <taxon>Metazoa</taxon>
        <taxon>Ecdysozoa</taxon>
        <taxon>Arthropoda</taxon>
        <taxon>Crustacea</taxon>
        <taxon>Multicrustacea</taxon>
        <taxon>Malacostraca</taxon>
        <taxon>Eumalacostraca</taxon>
        <taxon>Eucarida</taxon>
        <taxon>Euphausiacea</taxon>
        <taxon>Euphausiidae</taxon>
        <taxon>Meganyctiphanes</taxon>
    </lineage>
</organism>
<dbReference type="GO" id="GO:0005739">
    <property type="term" value="C:mitochondrion"/>
    <property type="evidence" value="ECO:0007669"/>
    <property type="project" value="TreeGrafter"/>
</dbReference>
<feature type="non-terminal residue" evidence="2">
    <location>
        <position position="1"/>
    </location>
</feature>
<name>A0AAV2QL87_MEGNR</name>
<dbReference type="PROSITE" id="PS51918">
    <property type="entry name" value="RADICAL_SAM"/>
    <property type="match status" value="1"/>
</dbReference>
<reference evidence="2 3" key="1">
    <citation type="submission" date="2024-05" db="EMBL/GenBank/DDBJ databases">
        <authorList>
            <person name="Wallberg A."/>
        </authorList>
    </citation>
    <scope>NUCLEOTIDE SEQUENCE [LARGE SCALE GENOMIC DNA]</scope>
</reference>
<evidence type="ECO:0000313" key="2">
    <source>
        <dbReference type="EMBL" id="CAL4091589.1"/>
    </source>
</evidence>
<gene>
    <name evidence="2" type="ORF">MNOR_LOCUS14379</name>
</gene>
<dbReference type="AlphaFoldDB" id="A0AAV2QL87"/>
<evidence type="ECO:0000259" key="1">
    <source>
        <dbReference type="PROSITE" id="PS51918"/>
    </source>
</evidence>
<sequence>SKHTVNIKRKTRLQIMFSYVIGKNVGRLLCVSQKRKLSTEVSSFGNITNEKGKKYKPRFRFPTSYRRSGSVYVHWPYCRRRCSYCNFVKFIPRPGDEWTLENNTIEDAMVQEVKTQLLQSHINNVSSVFFGGGTPTLARPQLVEKILVHPVCQLKKASQIVIAGSKGQQKILRLKNKSQLMGYAASISLQAQALDDNSLKLLNRDHAVNESLECLNLARFLFPGKVSIDLIFGRPKQTVCGWEKELEEAMNICDNHISLYQLTVERGTELHRQIKSGNLTLPDEEMMADMYELAVTVLEAEGLRRYEVSNFARNYSAQSIHNKSYWEGSQYVGVGPGAHGRILPITCKPFIHEINSNKSINGRIRYNHRGNNKEDKLSPHFSYNDDIIREARINAADPLSWLMEVQKKGTGVRKSIQQTHLDIMSEFLTSGLRMTEGISAKRWAIFSPNKSTVDIFKSASWLEENNLIKISSDSLKATKKGLNVLDSILPHLINCLKDHY</sequence>
<dbReference type="Pfam" id="PF04055">
    <property type="entry name" value="Radical_SAM"/>
    <property type="match status" value="1"/>
</dbReference>
<dbReference type="PANTHER" id="PTHR13932">
    <property type="entry name" value="COPROPORPHYRINIGEN III OXIDASE"/>
    <property type="match status" value="1"/>
</dbReference>
<accession>A0AAV2QL87</accession>